<dbReference type="Proteomes" id="UP000002613">
    <property type="component" value="Chromosome"/>
</dbReference>
<dbReference type="Gene3D" id="3.90.1640.30">
    <property type="match status" value="1"/>
</dbReference>
<dbReference type="InterPro" id="IPR038763">
    <property type="entry name" value="DHH_sf"/>
</dbReference>
<dbReference type="AlphaFoldDB" id="D3RYR8"/>
<dbReference type="EMBL" id="CP001899">
    <property type="protein sequence ID" value="ADC65631.1"/>
    <property type="molecule type" value="Genomic_DNA"/>
</dbReference>
<evidence type="ECO:0000313" key="3">
    <source>
        <dbReference type="Proteomes" id="UP000002613"/>
    </source>
</evidence>
<dbReference type="GeneID" id="8778999"/>
<sequence length="407" mass="45943">MQELMNGDFLKAVKFTAEKLKDVTREVYIVHHNDADGICSALILTIALMRKGRDVKRYCIEKVHPKIIERIHEGKEDDVIIYTDLGGLALDTIAKIDGGRNYIFLIDHHPAVKVESEKVVELDSELLGISGDLFISASSLTYMVARGIDEKNKDLAYLAVIGSVGDYHDRYGGVLGIDRLSLEEAIRLGQAKIKIEKMRERYYIVPLKNYASDVAKAFTNLGVVGYLEKGYNIAIECTLSGNVDDAIEKSQEYEKLKERKFKEMIERLKNGELKKERYVQWFHAKDDFYPMGVKAIGEFCQVTKDMSFFDDDKYVIGFQNVYDYIPDLGEIKLNAVKVSGRTPIPLERKILNGVMPGFDCLIPEASKAVNGFPDATHKVAAATLIEKGKEEEFIRAFERIIETSQCG</sequence>
<reference evidence="3" key="1">
    <citation type="submission" date="2010-02" db="EMBL/GenBank/DDBJ databases">
        <title>Complete sequence of Ferroglobus placidus DSM 10642.</title>
        <authorList>
            <consortium name="US DOE Joint Genome Institute"/>
            <person name="Lucas S."/>
            <person name="Copeland A."/>
            <person name="Lapidus A."/>
            <person name="Cheng J.-F."/>
            <person name="Bruce D."/>
            <person name="Goodwin L."/>
            <person name="Pitluck S."/>
            <person name="Saunders E."/>
            <person name="Brettin T."/>
            <person name="Detter J.C."/>
            <person name="Han C."/>
            <person name="Tapia R."/>
            <person name="Larimer F."/>
            <person name="Land M."/>
            <person name="Hauser L."/>
            <person name="Kyrpides N."/>
            <person name="Ivanova N."/>
            <person name="Holmes D."/>
            <person name="Lovley D."/>
            <person name="Kyrpides N."/>
            <person name="Anderson I.J."/>
            <person name="Woyke T."/>
        </authorList>
    </citation>
    <scope>NUCLEOTIDE SEQUENCE [LARGE SCALE GENOMIC DNA]</scope>
    <source>
        <strain evidence="3">DSM 10642 / AEDII12DO</strain>
    </source>
</reference>
<dbReference type="eggNOG" id="arCOG00427">
    <property type="taxonomic scope" value="Archaea"/>
</dbReference>
<evidence type="ECO:0000259" key="1">
    <source>
        <dbReference type="Pfam" id="PF01368"/>
    </source>
</evidence>
<reference evidence="2 3" key="2">
    <citation type="journal article" date="2011" name="Stand. Genomic Sci.">
        <title>Complete genome sequence of Ferroglobus placidus AEDII12DO.</title>
        <authorList>
            <person name="Anderson I."/>
            <person name="Risso C."/>
            <person name="Holmes D."/>
            <person name="Lucas S."/>
            <person name="Copeland A."/>
            <person name="Lapidus A."/>
            <person name="Cheng J.F."/>
            <person name="Bruce D."/>
            <person name="Goodwin L."/>
            <person name="Pitluck S."/>
            <person name="Saunders E."/>
            <person name="Brettin T."/>
            <person name="Detter J.C."/>
            <person name="Han C."/>
            <person name="Tapia R."/>
            <person name="Larimer F."/>
            <person name="Land M."/>
            <person name="Hauser L."/>
            <person name="Woyke T."/>
            <person name="Lovley D."/>
            <person name="Kyrpides N."/>
            <person name="Ivanova N."/>
        </authorList>
    </citation>
    <scope>NUCLEOTIDE SEQUENCE [LARGE SCALE GENOMIC DNA]</scope>
    <source>
        <strain evidence="3">DSM 10642 / AEDII12DO</strain>
    </source>
</reference>
<dbReference type="Pfam" id="PF01368">
    <property type="entry name" value="DHH"/>
    <property type="match status" value="1"/>
</dbReference>
<dbReference type="OrthoDB" id="36101at2157"/>
<feature type="domain" description="DDH" evidence="1">
    <location>
        <begin position="27"/>
        <end position="161"/>
    </location>
</feature>
<proteinExistence type="predicted"/>
<dbReference type="SUPFAM" id="SSF64182">
    <property type="entry name" value="DHH phosphoesterases"/>
    <property type="match status" value="1"/>
</dbReference>
<accession>D3RYR8</accession>
<dbReference type="InterPro" id="IPR051673">
    <property type="entry name" value="SSDNA_exonuclease_RecJ"/>
</dbReference>
<dbReference type="HOGENOM" id="CLU_675445_0_0_2"/>
<dbReference type="PANTHER" id="PTHR30255:SF2">
    <property type="entry name" value="SINGLE-STRANDED-DNA-SPECIFIC EXONUCLEASE RECJ"/>
    <property type="match status" value="1"/>
</dbReference>
<dbReference type="KEGG" id="fpl:Ferp_1480"/>
<evidence type="ECO:0000313" key="2">
    <source>
        <dbReference type="EMBL" id="ADC65631.1"/>
    </source>
</evidence>
<dbReference type="GO" id="GO:0004527">
    <property type="term" value="F:exonuclease activity"/>
    <property type="evidence" value="ECO:0007669"/>
    <property type="project" value="UniProtKB-KW"/>
</dbReference>
<organism evidence="2 3">
    <name type="scientific">Ferroglobus placidus (strain DSM 10642 / AEDII12DO)</name>
    <dbReference type="NCBI Taxonomy" id="589924"/>
    <lineage>
        <taxon>Archaea</taxon>
        <taxon>Methanobacteriati</taxon>
        <taxon>Methanobacteriota</taxon>
        <taxon>Archaeoglobi</taxon>
        <taxon>Archaeoglobales</taxon>
        <taxon>Archaeoglobaceae</taxon>
        <taxon>Ferroglobus</taxon>
    </lineage>
</organism>
<dbReference type="RefSeq" id="WP_012965974.1">
    <property type="nucleotide sequence ID" value="NC_013849.1"/>
</dbReference>
<name>D3RYR8_FERPA</name>
<gene>
    <name evidence="2" type="ordered locus">Ferp_1480</name>
</gene>
<keyword evidence="3" id="KW-1185">Reference proteome</keyword>
<dbReference type="InterPro" id="IPR001667">
    <property type="entry name" value="DDH_dom"/>
</dbReference>
<dbReference type="PANTHER" id="PTHR30255">
    <property type="entry name" value="SINGLE-STRANDED-DNA-SPECIFIC EXONUCLEASE RECJ"/>
    <property type="match status" value="1"/>
</dbReference>
<dbReference type="PaxDb" id="589924-Ferp_1480"/>
<dbReference type="STRING" id="589924.Ferp_1480"/>
<protein>
    <submittedName>
        <fullName evidence="2">Phosphoesterase RecJ domain protein</fullName>
    </submittedName>
</protein>